<reference evidence="2" key="1">
    <citation type="journal article" date="2019" name="Int. J. Syst. Evol. Microbiol.">
        <title>The Global Catalogue of Microorganisms (GCM) 10K type strain sequencing project: providing services to taxonomists for standard genome sequencing and annotation.</title>
        <authorList>
            <consortium name="The Broad Institute Genomics Platform"/>
            <consortium name="The Broad Institute Genome Sequencing Center for Infectious Disease"/>
            <person name="Wu L."/>
            <person name="Ma J."/>
        </authorList>
    </citation>
    <scope>NUCLEOTIDE SEQUENCE [LARGE SCALE GENOMIC DNA]</scope>
    <source>
        <strain evidence="2">CCUG 52478</strain>
    </source>
</reference>
<dbReference type="RefSeq" id="WP_367919577.1">
    <property type="nucleotide sequence ID" value="NZ_BAABAC010000023.1"/>
</dbReference>
<gene>
    <name evidence="1" type="ORF">ACFQ3F_21065</name>
</gene>
<protein>
    <submittedName>
        <fullName evidence="1">Uncharacterized protein</fullName>
    </submittedName>
</protein>
<accession>A0ABW3W6X7</accession>
<evidence type="ECO:0000313" key="1">
    <source>
        <dbReference type="EMBL" id="MFD1250298.1"/>
    </source>
</evidence>
<dbReference type="Proteomes" id="UP001597229">
    <property type="component" value="Unassembled WGS sequence"/>
</dbReference>
<evidence type="ECO:0000313" key="2">
    <source>
        <dbReference type="Proteomes" id="UP001597229"/>
    </source>
</evidence>
<organism evidence="1 2">
    <name type="scientific">Nocardioides ginsengisoli</name>
    <dbReference type="NCBI Taxonomy" id="363868"/>
    <lineage>
        <taxon>Bacteria</taxon>
        <taxon>Bacillati</taxon>
        <taxon>Actinomycetota</taxon>
        <taxon>Actinomycetes</taxon>
        <taxon>Propionibacteriales</taxon>
        <taxon>Nocardioidaceae</taxon>
        <taxon>Nocardioides</taxon>
    </lineage>
</organism>
<sequence length="119" mass="12183">MTTPRPTPAESVGFSLVVLAPTGRLRECRRAIEDATRRGGAVFTHELPAATGLITETLAEAAGLIADAVGHAIRLHPDAPVVLVGHGDAGAAVTTFAELSPEGLAGVVVTGEKRRSPGR</sequence>
<name>A0ABW3W6X7_9ACTN</name>
<dbReference type="SUPFAM" id="SSF53474">
    <property type="entry name" value="alpha/beta-Hydrolases"/>
    <property type="match status" value="1"/>
</dbReference>
<comment type="caution">
    <text evidence="1">The sequence shown here is derived from an EMBL/GenBank/DDBJ whole genome shotgun (WGS) entry which is preliminary data.</text>
</comment>
<dbReference type="InterPro" id="IPR029058">
    <property type="entry name" value="AB_hydrolase_fold"/>
</dbReference>
<keyword evidence="2" id="KW-1185">Reference proteome</keyword>
<proteinExistence type="predicted"/>
<dbReference type="EMBL" id="JBHTLX010000023">
    <property type="protein sequence ID" value="MFD1250298.1"/>
    <property type="molecule type" value="Genomic_DNA"/>
</dbReference>